<dbReference type="Gene3D" id="3.40.50.150">
    <property type="entry name" value="Vaccinia Virus protein VP39"/>
    <property type="match status" value="1"/>
</dbReference>
<dbReference type="PANTHER" id="PTHR43648:SF1">
    <property type="entry name" value="ELECTRON TRANSFER FLAVOPROTEIN BETA SUBUNIT LYSINE METHYLTRANSFERASE"/>
    <property type="match status" value="1"/>
</dbReference>
<dbReference type="HAMAP" id="MF_00735">
    <property type="entry name" value="Methyltr_PrmA"/>
    <property type="match status" value="1"/>
</dbReference>
<evidence type="ECO:0000256" key="2">
    <source>
        <dbReference type="ARBA" id="ARBA00022490"/>
    </source>
</evidence>
<keyword evidence="5" id="KW-0949">S-adenosyl-L-methionine</keyword>
<dbReference type="GO" id="GO:0032259">
    <property type="term" value="P:methylation"/>
    <property type="evidence" value="ECO:0007669"/>
    <property type="project" value="UniProtKB-KW"/>
</dbReference>
<keyword evidence="3" id="KW-0489">Methyltransferase</keyword>
<accession>A0AAV1C271</accession>
<dbReference type="InterPro" id="IPR029063">
    <property type="entry name" value="SAM-dependent_MTases_sf"/>
</dbReference>
<keyword evidence="4" id="KW-0808">Transferase</keyword>
<evidence type="ECO:0000313" key="10">
    <source>
        <dbReference type="Proteomes" id="UP001161247"/>
    </source>
</evidence>
<dbReference type="GO" id="GO:0005739">
    <property type="term" value="C:mitochondrion"/>
    <property type="evidence" value="ECO:0007669"/>
    <property type="project" value="TreeGrafter"/>
</dbReference>
<protein>
    <recommendedName>
        <fullName evidence="8">ETFB lysine methyltransferase</fullName>
    </recommendedName>
    <alternativeName>
        <fullName evidence="7">Protein N-lysine methyltransferase METTL20</fullName>
    </alternativeName>
</protein>
<comment type="similarity">
    <text evidence="1">Belongs to the methyltransferase superfamily. PrmA family.</text>
</comment>
<dbReference type="GO" id="GO:0016279">
    <property type="term" value="F:protein-lysine N-methyltransferase activity"/>
    <property type="evidence" value="ECO:0007669"/>
    <property type="project" value="TreeGrafter"/>
</dbReference>
<keyword evidence="10" id="KW-1185">Reference proteome</keyword>
<dbReference type="Proteomes" id="UP001161247">
    <property type="component" value="Chromosome 1"/>
</dbReference>
<dbReference type="CDD" id="cd02440">
    <property type="entry name" value="AdoMet_MTases"/>
    <property type="match status" value="1"/>
</dbReference>
<comment type="similarity">
    <text evidence="6">Belongs to the methyltransferase superfamily. ETFBKMT family.</text>
</comment>
<dbReference type="InterPro" id="IPR050078">
    <property type="entry name" value="Ribosomal_L11_MeTrfase_PrmA"/>
</dbReference>
<evidence type="ECO:0000256" key="1">
    <source>
        <dbReference type="ARBA" id="ARBA00009741"/>
    </source>
</evidence>
<dbReference type="InterPro" id="IPR004498">
    <property type="entry name" value="Ribosomal_PrmA_MeTrfase"/>
</dbReference>
<dbReference type="Pfam" id="PF06325">
    <property type="entry name" value="PrmA"/>
    <property type="match status" value="1"/>
</dbReference>
<evidence type="ECO:0000256" key="7">
    <source>
        <dbReference type="ARBA" id="ARBA00041867"/>
    </source>
</evidence>
<dbReference type="EMBL" id="OX459118">
    <property type="protein sequence ID" value="CAI9088708.1"/>
    <property type="molecule type" value="Genomic_DNA"/>
</dbReference>
<evidence type="ECO:0000313" key="9">
    <source>
        <dbReference type="EMBL" id="CAI9088708.1"/>
    </source>
</evidence>
<evidence type="ECO:0000256" key="6">
    <source>
        <dbReference type="ARBA" id="ARBA00037932"/>
    </source>
</evidence>
<dbReference type="AlphaFoldDB" id="A0AAV1C271"/>
<evidence type="ECO:0000256" key="3">
    <source>
        <dbReference type="ARBA" id="ARBA00022603"/>
    </source>
</evidence>
<dbReference type="PANTHER" id="PTHR43648">
    <property type="entry name" value="ELECTRON TRANSFER FLAVOPROTEIN BETA SUBUNIT LYSINE METHYLTRANSFERASE"/>
    <property type="match status" value="1"/>
</dbReference>
<name>A0AAV1C271_OLDCO</name>
<dbReference type="SUPFAM" id="SSF53335">
    <property type="entry name" value="S-adenosyl-L-methionine-dependent methyltransferases"/>
    <property type="match status" value="1"/>
</dbReference>
<evidence type="ECO:0000256" key="5">
    <source>
        <dbReference type="ARBA" id="ARBA00022691"/>
    </source>
</evidence>
<reference evidence="9" key="1">
    <citation type="submission" date="2023-03" db="EMBL/GenBank/DDBJ databases">
        <authorList>
            <person name="Julca I."/>
        </authorList>
    </citation>
    <scope>NUCLEOTIDE SEQUENCE</scope>
</reference>
<organism evidence="9 10">
    <name type="scientific">Oldenlandia corymbosa var. corymbosa</name>
    <dbReference type="NCBI Taxonomy" id="529605"/>
    <lineage>
        <taxon>Eukaryota</taxon>
        <taxon>Viridiplantae</taxon>
        <taxon>Streptophyta</taxon>
        <taxon>Embryophyta</taxon>
        <taxon>Tracheophyta</taxon>
        <taxon>Spermatophyta</taxon>
        <taxon>Magnoliopsida</taxon>
        <taxon>eudicotyledons</taxon>
        <taxon>Gunneridae</taxon>
        <taxon>Pentapetalae</taxon>
        <taxon>asterids</taxon>
        <taxon>lamiids</taxon>
        <taxon>Gentianales</taxon>
        <taxon>Rubiaceae</taxon>
        <taxon>Rubioideae</taxon>
        <taxon>Spermacoceae</taxon>
        <taxon>Hedyotis-Oldenlandia complex</taxon>
        <taxon>Oldenlandia</taxon>
    </lineage>
</organism>
<proteinExistence type="inferred from homology"/>
<evidence type="ECO:0000256" key="8">
    <source>
        <dbReference type="ARBA" id="ARBA00042266"/>
    </source>
</evidence>
<evidence type="ECO:0000256" key="4">
    <source>
        <dbReference type="ARBA" id="ARBA00022679"/>
    </source>
</evidence>
<sequence length="392" mass="42620">MSFVTNTLCSHFIKHLLCTSISSSHRVFRRAGPARFSFLSAGRRQLLNQTSNTVAFSTLIPSSSSSSETLAANDSYSSPYLSAQILCKQCVADMLSEALLCFGASSTSTDEHDTSKDEDICISAIFAVSQDVKESISLAADSIGLKEIPSYDVVMHDHTDWIKESQESFHPVEVAEGIWIVPEWRKPPDPQATNIILNPGLAFGTGEHPTTKLCLLLLHNIIKGGEYFLDYGTGSGILAIAAVKFGAASSTGVDIDPQAITAARCNAALNSIPPEKLSLSLVPSKLGFTFTDGISDKESDSWDMHDRNIFRETEKFDVVVANILLNPLLDLADHIVSFAKPGATVGLSGIISEQIPRIIERYSPFLEDINVSKMDDWACITGFKKKIKPSRS</sequence>
<gene>
    <name evidence="9" type="ORF">OLC1_LOCUS1218</name>
</gene>
<keyword evidence="2" id="KW-0963">Cytoplasm</keyword>